<sequence length="119" mass="13779">MFFHNNATRARHLVFNSKNTMHLQLNPLNNLILKLVRHNPVKFLSSIVLLIQYLLELGERVWDVPSGHLWGVRISLSLLYYWITDKYLRFQGPATLGNCPGSGPNSYQKTPLLRGPQFY</sequence>
<evidence type="ECO:0000313" key="2">
    <source>
        <dbReference type="Proteomes" id="UP000289340"/>
    </source>
</evidence>
<dbReference type="AlphaFoldDB" id="A0A445IEG8"/>
<accession>A0A445IEG8</accession>
<organism evidence="1 2">
    <name type="scientific">Glycine soja</name>
    <name type="common">Wild soybean</name>
    <dbReference type="NCBI Taxonomy" id="3848"/>
    <lineage>
        <taxon>Eukaryota</taxon>
        <taxon>Viridiplantae</taxon>
        <taxon>Streptophyta</taxon>
        <taxon>Embryophyta</taxon>
        <taxon>Tracheophyta</taxon>
        <taxon>Spermatophyta</taxon>
        <taxon>Magnoliopsida</taxon>
        <taxon>eudicotyledons</taxon>
        <taxon>Gunneridae</taxon>
        <taxon>Pentapetalae</taxon>
        <taxon>rosids</taxon>
        <taxon>fabids</taxon>
        <taxon>Fabales</taxon>
        <taxon>Fabaceae</taxon>
        <taxon>Papilionoideae</taxon>
        <taxon>50 kb inversion clade</taxon>
        <taxon>NPAAA clade</taxon>
        <taxon>indigoferoid/millettioid clade</taxon>
        <taxon>Phaseoleae</taxon>
        <taxon>Glycine</taxon>
        <taxon>Glycine subgen. Soja</taxon>
    </lineage>
</organism>
<dbReference type="EMBL" id="QZWG01000011">
    <property type="protein sequence ID" value="RZB84424.1"/>
    <property type="molecule type" value="Genomic_DNA"/>
</dbReference>
<protein>
    <submittedName>
        <fullName evidence="1">Uncharacterized protein</fullName>
    </submittedName>
</protein>
<name>A0A445IEG8_GLYSO</name>
<comment type="caution">
    <text evidence="1">The sequence shown here is derived from an EMBL/GenBank/DDBJ whole genome shotgun (WGS) entry which is preliminary data.</text>
</comment>
<dbReference type="Proteomes" id="UP000289340">
    <property type="component" value="Chromosome 11"/>
</dbReference>
<reference evidence="1 2" key="1">
    <citation type="submission" date="2018-09" db="EMBL/GenBank/DDBJ databases">
        <title>A high-quality reference genome of wild soybean provides a powerful tool to mine soybean genomes.</title>
        <authorList>
            <person name="Xie M."/>
            <person name="Chung C.Y.L."/>
            <person name="Li M.-W."/>
            <person name="Wong F.-L."/>
            <person name="Chan T.-F."/>
            <person name="Lam H.-M."/>
        </authorList>
    </citation>
    <scope>NUCLEOTIDE SEQUENCE [LARGE SCALE GENOMIC DNA]</scope>
    <source>
        <strain evidence="2">cv. W05</strain>
        <tissue evidence="1">Hypocotyl of etiolated seedlings</tissue>
    </source>
</reference>
<keyword evidence="2" id="KW-1185">Reference proteome</keyword>
<gene>
    <name evidence="1" type="ORF">D0Y65_032660</name>
</gene>
<proteinExistence type="predicted"/>
<evidence type="ECO:0000313" key="1">
    <source>
        <dbReference type="EMBL" id="RZB84424.1"/>
    </source>
</evidence>